<keyword evidence="3" id="KW-0812">Transmembrane</keyword>
<dbReference type="GO" id="GO:0005044">
    <property type="term" value="F:scavenger receptor activity"/>
    <property type="evidence" value="ECO:0007669"/>
    <property type="project" value="InterPro"/>
</dbReference>
<dbReference type="AlphaFoldDB" id="A0A2T7PNF6"/>
<sequence length="358" mass="39401">MAPAPDVRTRRRPRAQYHLQCIGFFFVFVFVKPAVYASCRPGYYGNKCVLRCNCLDVNENCDPDGFCSSGCRAGYTGSDCMEKCPVKTYGVDCEKKCVCGDDCPCDPVTGACIYSECKHPQNSSDGSDKTGVWITLALLGLIVFFVATALLLNYLRSNRVGLLKKLKVDSLEKYRRSKKRSSAPAKEETYEEVAGKIYIPLKQPDDHPAQHQDDYVARDDGRHPPGPESNTLMNTKQPDPCKDNAHPGDSITGNSFTSTKRDSKRNVLYVPKASVVRETVHNQPVYENVAEVKGRRFKSSDSPELAEDGSDSATTFQMEAVFPSQDAVASLPQTNMFASGPPLICGQRSKVIHSIGVA</sequence>
<evidence type="ECO:0000256" key="2">
    <source>
        <dbReference type="SAM" id="MobiDB-lite"/>
    </source>
</evidence>
<dbReference type="PANTHER" id="PTHR24043:SF8">
    <property type="entry name" value="EGF-LIKE DOMAIN-CONTAINING PROTEIN"/>
    <property type="match status" value="1"/>
</dbReference>
<dbReference type="Proteomes" id="UP000245119">
    <property type="component" value="Linkage Group LG3"/>
</dbReference>
<comment type="caution">
    <text evidence="4">The sequence shown here is derived from an EMBL/GenBank/DDBJ whole genome shotgun (WGS) entry which is preliminary data.</text>
</comment>
<feature type="region of interest" description="Disordered" evidence="2">
    <location>
        <begin position="201"/>
        <end position="259"/>
    </location>
</feature>
<feature type="compositionally biased region" description="Basic and acidic residues" evidence="2">
    <location>
        <begin position="203"/>
        <end position="225"/>
    </location>
</feature>
<evidence type="ECO:0008006" key="6">
    <source>
        <dbReference type="Google" id="ProtNLM"/>
    </source>
</evidence>
<evidence type="ECO:0000313" key="5">
    <source>
        <dbReference type="Proteomes" id="UP000245119"/>
    </source>
</evidence>
<feature type="transmembrane region" description="Helical" evidence="3">
    <location>
        <begin position="17"/>
        <end position="36"/>
    </location>
</feature>
<gene>
    <name evidence="4" type="ORF">C0Q70_06178</name>
</gene>
<dbReference type="PANTHER" id="PTHR24043">
    <property type="entry name" value="SCAVENGER RECEPTOR CLASS F"/>
    <property type="match status" value="1"/>
</dbReference>
<name>A0A2T7PNF6_POMCA</name>
<protein>
    <recommendedName>
        <fullName evidence="6">EGF-like domain-containing protein</fullName>
    </recommendedName>
</protein>
<dbReference type="Gene3D" id="2.170.300.10">
    <property type="entry name" value="Tie2 ligand-binding domain superfamily"/>
    <property type="match status" value="1"/>
</dbReference>
<dbReference type="EMBL" id="PZQS01000003">
    <property type="protein sequence ID" value="PVD34897.1"/>
    <property type="molecule type" value="Genomic_DNA"/>
</dbReference>
<organism evidence="4 5">
    <name type="scientific">Pomacea canaliculata</name>
    <name type="common">Golden apple snail</name>
    <dbReference type="NCBI Taxonomy" id="400727"/>
    <lineage>
        <taxon>Eukaryota</taxon>
        <taxon>Metazoa</taxon>
        <taxon>Spiralia</taxon>
        <taxon>Lophotrochozoa</taxon>
        <taxon>Mollusca</taxon>
        <taxon>Gastropoda</taxon>
        <taxon>Caenogastropoda</taxon>
        <taxon>Architaenioglossa</taxon>
        <taxon>Ampullarioidea</taxon>
        <taxon>Ampullariidae</taxon>
        <taxon>Pomacea</taxon>
    </lineage>
</organism>
<dbReference type="InterPro" id="IPR042635">
    <property type="entry name" value="MEGF10/SREC1/2-like"/>
</dbReference>
<keyword evidence="1" id="KW-0245">EGF-like domain</keyword>
<feature type="compositionally biased region" description="Polar residues" evidence="2">
    <location>
        <begin position="228"/>
        <end position="237"/>
    </location>
</feature>
<proteinExistence type="predicted"/>
<evidence type="ECO:0000256" key="1">
    <source>
        <dbReference type="ARBA" id="ARBA00022536"/>
    </source>
</evidence>
<reference evidence="4 5" key="1">
    <citation type="submission" date="2018-04" db="EMBL/GenBank/DDBJ databases">
        <title>The genome of golden apple snail Pomacea canaliculata provides insight into stress tolerance and invasive adaptation.</title>
        <authorList>
            <person name="Liu C."/>
            <person name="Liu B."/>
            <person name="Ren Y."/>
            <person name="Zhang Y."/>
            <person name="Wang H."/>
            <person name="Li S."/>
            <person name="Jiang F."/>
            <person name="Yin L."/>
            <person name="Zhang G."/>
            <person name="Qian W."/>
            <person name="Fan W."/>
        </authorList>
    </citation>
    <scope>NUCLEOTIDE SEQUENCE [LARGE SCALE GENOMIC DNA]</scope>
    <source>
        <strain evidence="4">SZHN2017</strain>
        <tissue evidence="4">Muscle</tissue>
    </source>
</reference>
<evidence type="ECO:0000256" key="3">
    <source>
        <dbReference type="SAM" id="Phobius"/>
    </source>
</evidence>
<dbReference type="OrthoDB" id="6161353at2759"/>
<keyword evidence="5" id="KW-1185">Reference proteome</keyword>
<accession>A0A2T7PNF6</accession>
<feature type="transmembrane region" description="Helical" evidence="3">
    <location>
        <begin position="132"/>
        <end position="155"/>
    </location>
</feature>
<evidence type="ECO:0000313" key="4">
    <source>
        <dbReference type="EMBL" id="PVD34897.1"/>
    </source>
</evidence>
<keyword evidence="3" id="KW-1133">Transmembrane helix</keyword>
<keyword evidence="3" id="KW-0472">Membrane</keyword>